<dbReference type="Pfam" id="PF08028">
    <property type="entry name" value="Acyl-CoA_dh_2"/>
    <property type="match status" value="1"/>
</dbReference>
<proteinExistence type="predicted"/>
<dbReference type="PIRSF" id="PIRSF016578">
    <property type="entry name" value="HsaA"/>
    <property type="match status" value="1"/>
</dbReference>
<dbReference type="Gene3D" id="2.40.110.10">
    <property type="entry name" value="Butyryl-CoA Dehydrogenase, subunit A, domain 2"/>
    <property type="match status" value="1"/>
</dbReference>
<evidence type="ECO:0000313" key="5">
    <source>
        <dbReference type="Proteomes" id="UP000245711"/>
    </source>
</evidence>
<protein>
    <submittedName>
        <fullName evidence="4">Oxidoreductase</fullName>
    </submittedName>
</protein>
<dbReference type="PANTHER" id="PTHR43884:SF12">
    <property type="entry name" value="ISOVALERYL-COA DEHYDROGENASE, MITOCHONDRIAL-RELATED"/>
    <property type="match status" value="1"/>
</dbReference>
<evidence type="ECO:0000259" key="3">
    <source>
        <dbReference type="Pfam" id="PF08028"/>
    </source>
</evidence>
<sequence length="401" mass="43352">MTHTVDRSVSALADRAPVDYLARAKAVARIVEQEADAIERDATITRPVYEALAEAELFWTLVPTEFGGGGLGIVQALEVIEEISRADASTGWALMANSFSTGIAAGFMNDEGAREMFGGPDRGITAGMIMPTGKAVRVEGGYRVTGRYQFASGSAHATWIGAGFVVHDDDGNPILDEAGTPDCRVGFLPRADVEFLGNWNVMGLVGTGSYDYAVNDRFIPDKFTMETFSTTPVRSEPVYRLGLLGIGVGGHAPVALGLAKRALEEIVRIVAKKARPGYATVVGESELFRREFSKYEALYQATRLYVYAAHEDAEASARAGAEITEEQRARLRQVITWSQEVAGEIVGFAHRWAGSQSIRNPSALGRCVRDATVATQHMLVDQITLVDAATPIMRAYQKPTV</sequence>
<dbReference type="GO" id="GO:0050660">
    <property type="term" value="F:flavin adenine dinucleotide binding"/>
    <property type="evidence" value="ECO:0007669"/>
    <property type="project" value="InterPro"/>
</dbReference>
<reference evidence="4 5" key="1">
    <citation type="submission" date="2017-05" db="EMBL/GenBank/DDBJ databases">
        <title>Isolation of Rhodococcus sp. S2-17 biodegrading of BP-3.</title>
        <authorList>
            <person name="Lee Y."/>
            <person name="Kim K.H."/>
            <person name="Chun B.H."/>
            <person name="Jung H.S."/>
            <person name="Jeon C.O."/>
        </authorList>
    </citation>
    <scope>NUCLEOTIDE SEQUENCE [LARGE SCALE GENOMIC DNA]</scope>
    <source>
        <strain evidence="4 5">S2-17</strain>
        <plasmid evidence="5">prb98</plasmid>
    </source>
</reference>
<dbReference type="InterPro" id="IPR009100">
    <property type="entry name" value="AcylCoA_DH/oxidase_NM_dom_sf"/>
</dbReference>
<dbReference type="SUPFAM" id="SSF47203">
    <property type="entry name" value="Acyl-CoA dehydrogenase C-terminal domain-like"/>
    <property type="match status" value="1"/>
</dbReference>
<dbReference type="KEGG" id="roz:CBI38_33285"/>
<dbReference type="InterPro" id="IPR013107">
    <property type="entry name" value="Acyl-CoA_DH_C"/>
</dbReference>
<evidence type="ECO:0000313" key="4">
    <source>
        <dbReference type="EMBL" id="AWK76320.1"/>
    </source>
</evidence>
<keyword evidence="4" id="KW-0614">Plasmid</keyword>
<dbReference type="PANTHER" id="PTHR43884">
    <property type="entry name" value="ACYL-COA DEHYDROGENASE"/>
    <property type="match status" value="1"/>
</dbReference>
<dbReference type="AlphaFoldDB" id="A0A2S2C618"/>
<gene>
    <name evidence="4" type="ORF">CBI38_33285</name>
</gene>
<dbReference type="SUPFAM" id="SSF56645">
    <property type="entry name" value="Acyl-CoA dehydrogenase NM domain-like"/>
    <property type="match status" value="1"/>
</dbReference>
<feature type="domain" description="Acyl-CoA dehydrogenase C-terminal" evidence="3">
    <location>
        <begin position="250"/>
        <end position="381"/>
    </location>
</feature>
<dbReference type="InterPro" id="IPR036250">
    <property type="entry name" value="AcylCo_DH-like_C"/>
</dbReference>
<dbReference type="RefSeq" id="WP_109335778.1">
    <property type="nucleotide sequence ID" value="NZ_CP021355.1"/>
</dbReference>
<keyword evidence="1" id="KW-0560">Oxidoreductase</keyword>
<geneLocation type="plasmid" evidence="5">
    <name>prb98</name>
</geneLocation>
<dbReference type="InterPro" id="IPR037069">
    <property type="entry name" value="AcylCoA_DH/ox_N_sf"/>
</dbReference>
<evidence type="ECO:0000259" key="2">
    <source>
        <dbReference type="Pfam" id="PF02771"/>
    </source>
</evidence>
<dbReference type="Proteomes" id="UP000245711">
    <property type="component" value="Plasmid pRB98"/>
</dbReference>
<dbReference type="InterPro" id="IPR013786">
    <property type="entry name" value="AcylCoA_DH/ox_N"/>
</dbReference>
<dbReference type="EMBL" id="CP021355">
    <property type="protein sequence ID" value="AWK76320.1"/>
    <property type="molecule type" value="Genomic_DNA"/>
</dbReference>
<dbReference type="Pfam" id="PF02771">
    <property type="entry name" value="Acyl-CoA_dh_N"/>
    <property type="match status" value="1"/>
</dbReference>
<organism evidence="4 5">
    <name type="scientific">Rhodococcus oxybenzonivorans</name>
    <dbReference type="NCBI Taxonomy" id="1990687"/>
    <lineage>
        <taxon>Bacteria</taxon>
        <taxon>Bacillati</taxon>
        <taxon>Actinomycetota</taxon>
        <taxon>Actinomycetes</taxon>
        <taxon>Mycobacteriales</taxon>
        <taxon>Nocardiaceae</taxon>
        <taxon>Rhodococcus</taxon>
    </lineage>
</organism>
<dbReference type="InterPro" id="IPR046373">
    <property type="entry name" value="Acyl-CoA_Oxase/DH_mid-dom_sf"/>
</dbReference>
<dbReference type="GO" id="GO:0003995">
    <property type="term" value="F:acyl-CoA dehydrogenase activity"/>
    <property type="evidence" value="ECO:0007669"/>
    <property type="project" value="TreeGrafter"/>
</dbReference>
<dbReference type="Gene3D" id="1.20.140.10">
    <property type="entry name" value="Butyryl-CoA Dehydrogenase, subunit A, domain 3"/>
    <property type="match status" value="1"/>
</dbReference>
<name>A0A2S2C618_9NOCA</name>
<dbReference type="Gene3D" id="1.10.540.10">
    <property type="entry name" value="Acyl-CoA dehydrogenase/oxidase, N-terminal domain"/>
    <property type="match status" value="1"/>
</dbReference>
<evidence type="ECO:0000256" key="1">
    <source>
        <dbReference type="ARBA" id="ARBA00023002"/>
    </source>
</evidence>
<dbReference type="OrthoDB" id="3404950at2"/>
<keyword evidence="5" id="KW-1185">Reference proteome</keyword>
<feature type="domain" description="Acyl-CoA dehydrogenase/oxidase N-terminal" evidence="2">
    <location>
        <begin position="27"/>
        <end position="99"/>
    </location>
</feature>
<accession>A0A2S2C618</accession>